<name>A0ABP4V839_9MICO</name>
<keyword evidence="2" id="KW-1185">Reference proteome</keyword>
<proteinExistence type="predicted"/>
<protein>
    <submittedName>
        <fullName evidence="1">Uncharacterized protein</fullName>
    </submittedName>
</protein>
<sequence length="90" mass="9442">MVSARTAGGASFENVDARNVGWAGVNNCGAFNWDFENGSEFALTDLGGNDGQTITPWGDGPASWLTRYTPNVISCNDTPPVVAPPAPSPW</sequence>
<organism evidence="1 2">
    <name type="scientific">Isoptericola hypogeus</name>
    <dbReference type="NCBI Taxonomy" id="300179"/>
    <lineage>
        <taxon>Bacteria</taxon>
        <taxon>Bacillati</taxon>
        <taxon>Actinomycetota</taxon>
        <taxon>Actinomycetes</taxon>
        <taxon>Micrococcales</taxon>
        <taxon>Promicromonosporaceae</taxon>
        <taxon>Isoptericola</taxon>
    </lineage>
</organism>
<dbReference type="Proteomes" id="UP001501138">
    <property type="component" value="Unassembled WGS sequence"/>
</dbReference>
<gene>
    <name evidence="1" type="ORF">GCM10009809_11400</name>
</gene>
<accession>A0ABP4V839</accession>
<dbReference type="EMBL" id="BAAAPM010000003">
    <property type="protein sequence ID" value="GAA1717118.1"/>
    <property type="molecule type" value="Genomic_DNA"/>
</dbReference>
<reference evidence="2" key="1">
    <citation type="journal article" date="2019" name="Int. J. Syst. Evol. Microbiol.">
        <title>The Global Catalogue of Microorganisms (GCM) 10K type strain sequencing project: providing services to taxonomists for standard genome sequencing and annotation.</title>
        <authorList>
            <consortium name="The Broad Institute Genomics Platform"/>
            <consortium name="The Broad Institute Genome Sequencing Center for Infectious Disease"/>
            <person name="Wu L."/>
            <person name="Ma J."/>
        </authorList>
    </citation>
    <scope>NUCLEOTIDE SEQUENCE [LARGE SCALE GENOMIC DNA]</scope>
    <source>
        <strain evidence="2">JCM 15589</strain>
    </source>
</reference>
<comment type="caution">
    <text evidence="1">The sequence shown here is derived from an EMBL/GenBank/DDBJ whole genome shotgun (WGS) entry which is preliminary data.</text>
</comment>
<evidence type="ECO:0000313" key="2">
    <source>
        <dbReference type="Proteomes" id="UP001501138"/>
    </source>
</evidence>
<evidence type="ECO:0000313" key="1">
    <source>
        <dbReference type="EMBL" id="GAA1717118.1"/>
    </source>
</evidence>